<evidence type="ECO:0000256" key="3">
    <source>
        <dbReference type="SAM" id="MobiDB-lite"/>
    </source>
</evidence>
<evidence type="ECO:0000256" key="1">
    <source>
        <dbReference type="ARBA" id="ARBA00023157"/>
    </source>
</evidence>
<evidence type="ECO:0000259" key="6">
    <source>
        <dbReference type="PROSITE" id="PS50923"/>
    </source>
</evidence>
<dbReference type="Gene3D" id="2.10.70.10">
    <property type="entry name" value="Complement Module, domain 1"/>
    <property type="match status" value="1"/>
</dbReference>
<feature type="domain" description="WSC" evidence="7">
    <location>
        <begin position="20"/>
        <end position="119"/>
    </location>
</feature>
<feature type="region of interest" description="Disordered" evidence="3">
    <location>
        <begin position="302"/>
        <end position="340"/>
    </location>
</feature>
<evidence type="ECO:0000256" key="4">
    <source>
        <dbReference type="SAM" id="Phobius"/>
    </source>
</evidence>
<sequence>MSFAFLVAVAVIVNLVAGNDFQFTGCFLYPSNHSSIQWGWYEHRNLSSSTCEKDCQIKHNITSFFALARRSLCLCDSNVENFEAEGRVEDERCRSHCINSSDKTEYCGYDGVLALYTVHPLMKCVNLTELTNGSIIYERTTVKFKCDKGYVISGNDSLICQRVKGLWKWSAPQPYCKVNSEENHSNLPVTPVLGFKTLIIITTIGVAFGVLAFLSKRKHVCLCPSPFSSYRRGNLPTVTVQANAVIYSNELTLHKPPPVPPREFNNPIEKDTQGTIYPFVETQVTSMQISNVENTVRRVMQDNDNENSEKAEDDISPRISSNYVRPNSHPKDSSISDEDQEYEWASQKGKVSDADRQGEISVQVKPPILPRSNKMHCSHFVSPKYTKVKKGGESIDTPALTSNKDNDNEDTPPHCQVYLDVL</sequence>
<evidence type="ECO:0000259" key="7">
    <source>
        <dbReference type="PROSITE" id="PS51212"/>
    </source>
</evidence>
<keyword evidence="4" id="KW-0812">Transmembrane</keyword>
<comment type="caution">
    <text evidence="2">Lacks conserved residue(s) required for the propagation of feature annotation.</text>
</comment>
<organism evidence="8 9">
    <name type="scientific">Holothuria leucospilota</name>
    <name type="common">Black long sea cucumber</name>
    <name type="synonym">Mertensiothuria leucospilota</name>
    <dbReference type="NCBI Taxonomy" id="206669"/>
    <lineage>
        <taxon>Eukaryota</taxon>
        <taxon>Metazoa</taxon>
        <taxon>Echinodermata</taxon>
        <taxon>Eleutherozoa</taxon>
        <taxon>Echinozoa</taxon>
        <taxon>Holothuroidea</taxon>
        <taxon>Aspidochirotacea</taxon>
        <taxon>Aspidochirotida</taxon>
        <taxon>Holothuriidae</taxon>
        <taxon>Holothuria</taxon>
    </lineage>
</organism>
<dbReference type="AlphaFoldDB" id="A0A9Q1BV59"/>
<keyword evidence="1" id="KW-1015">Disulfide bond</keyword>
<feature type="chain" id="PRO_5040146377" description="Sushi domain-containing protein" evidence="5">
    <location>
        <begin position="19"/>
        <end position="422"/>
    </location>
</feature>
<feature type="compositionally biased region" description="Basic and acidic residues" evidence="3">
    <location>
        <begin position="302"/>
        <end position="316"/>
    </location>
</feature>
<evidence type="ECO:0000256" key="2">
    <source>
        <dbReference type="PROSITE-ProRule" id="PRU00302"/>
    </source>
</evidence>
<accession>A0A9Q1BV59</accession>
<dbReference type="SUPFAM" id="SSF57535">
    <property type="entry name" value="Complement control module/SCR domain"/>
    <property type="match status" value="1"/>
</dbReference>
<name>A0A9Q1BV59_HOLLE</name>
<dbReference type="InterPro" id="IPR000436">
    <property type="entry name" value="Sushi_SCR_CCP_dom"/>
</dbReference>
<dbReference type="Proteomes" id="UP001152320">
    <property type="component" value="Chromosome 11"/>
</dbReference>
<dbReference type="InterPro" id="IPR035976">
    <property type="entry name" value="Sushi/SCR/CCP_sf"/>
</dbReference>
<dbReference type="SMART" id="SM00032">
    <property type="entry name" value="CCP"/>
    <property type="match status" value="1"/>
</dbReference>
<comment type="caution">
    <text evidence="8">The sequence shown here is derived from an EMBL/GenBank/DDBJ whole genome shotgun (WGS) entry which is preliminary data.</text>
</comment>
<keyword evidence="9" id="KW-1185">Reference proteome</keyword>
<dbReference type="SMART" id="SM00321">
    <property type="entry name" value="WSC"/>
    <property type="match status" value="1"/>
</dbReference>
<dbReference type="CDD" id="cd00033">
    <property type="entry name" value="CCP"/>
    <property type="match status" value="1"/>
</dbReference>
<keyword evidence="4" id="KW-0472">Membrane</keyword>
<proteinExistence type="predicted"/>
<feature type="signal peptide" evidence="5">
    <location>
        <begin position="1"/>
        <end position="18"/>
    </location>
</feature>
<evidence type="ECO:0000313" key="9">
    <source>
        <dbReference type="Proteomes" id="UP001152320"/>
    </source>
</evidence>
<evidence type="ECO:0000313" key="8">
    <source>
        <dbReference type="EMBL" id="KAJ8033248.1"/>
    </source>
</evidence>
<keyword evidence="4" id="KW-1133">Transmembrane helix</keyword>
<feature type="domain" description="Sushi" evidence="6">
    <location>
        <begin position="122"/>
        <end position="178"/>
    </location>
</feature>
<keyword evidence="2" id="KW-0768">Sushi</keyword>
<keyword evidence="5" id="KW-0732">Signal</keyword>
<dbReference type="PROSITE" id="PS51212">
    <property type="entry name" value="WSC"/>
    <property type="match status" value="1"/>
</dbReference>
<dbReference type="PROSITE" id="PS50923">
    <property type="entry name" value="SUSHI"/>
    <property type="match status" value="1"/>
</dbReference>
<protein>
    <recommendedName>
        <fullName evidence="10">Sushi domain-containing protein</fullName>
    </recommendedName>
</protein>
<evidence type="ECO:0008006" key="10">
    <source>
        <dbReference type="Google" id="ProtNLM"/>
    </source>
</evidence>
<dbReference type="Pfam" id="PF00084">
    <property type="entry name" value="Sushi"/>
    <property type="match status" value="1"/>
</dbReference>
<dbReference type="EMBL" id="JAIZAY010000011">
    <property type="protein sequence ID" value="KAJ8033248.1"/>
    <property type="molecule type" value="Genomic_DNA"/>
</dbReference>
<reference evidence="8" key="1">
    <citation type="submission" date="2021-10" db="EMBL/GenBank/DDBJ databases">
        <title>Tropical sea cucumber genome reveals ecological adaptation and Cuvierian tubules defense mechanism.</title>
        <authorList>
            <person name="Chen T."/>
        </authorList>
    </citation>
    <scope>NUCLEOTIDE SEQUENCE</scope>
    <source>
        <strain evidence="8">Nanhai2018</strain>
        <tissue evidence="8">Muscle</tissue>
    </source>
</reference>
<gene>
    <name evidence="8" type="ORF">HOLleu_23426</name>
</gene>
<evidence type="ECO:0000256" key="5">
    <source>
        <dbReference type="SAM" id="SignalP"/>
    </source>
</evidence>
<feature type="transmembrane region" description="Helical" evidence="4">
    <location>
        <begin position="193"/>
        <end position="214"/>
    </location>
</feature>
<dbReference type="InterPro" id="IPR002889">
    <property type="entry name" value="WSC_carb-bd"/>
</dbReference>
<feature type="region of interest" description="Disordered" evidence="3">
    <location>
        <begin position="387"/>
        <end position="414"/>
    </location>
</feature>